<dbReference type="Gene3D" id="2.170.130.10">
    <property type="entry name" value="TonB-dependent receptor, plug domain"/>
    <property type="match status" value="1"/>
</dbReference>
<gene>
    <name evidence="11" type="ORF">BE21_01530</name>
</gene>
<feature type="domain" description="TonB-dependent receptor-like beta-barrel" evidence="9">
    <location>
        <begin position="266"/>
        <end position="585"/>
    </location>
</feature>
<comment type="subcellular location">
    <subcellularLocation>
        <location evidence="1">Cell outer membrane</location>
        <topology evidence="1">Multi-pass membrane protein</topology>
    </subcellularLocation>
</comment>
<evidence type="ECO:0000256" key="3">
    <source>
        <dbReference type="ARBA" id="ARBA00022452"/>
    </source>
</evidence>
<dbReference type="Gene3D" id="2.40.170.20">
    <property type="entry name" value="TonB-dependent receptor, beta-barrel domain"/>
    <property type="match status" value="1"/>
</dbReference>
<dbReference type="SUPFAM" id="SSF56935">
    <property type="entry name" value="Porins"/>
    <property type="match status" value="1"/>
</dbReference>
<dbReference type="EMBL" id="JEME01000627">
    <property type="protein sequence ID" value="KYG09583.1"/>
    <property type="molecule type" value="Genomic_DNA"/>
</dbReference>
<dbReference type="InterPro" id="IPR039426">
    <property type="entry name" value="TonB-dep_rcpt-like"/>
</dbReference>
<evidence type="ECO:0000259" key="9">
    <source>
        <dbReference type="Pfam" id="PF00593"/>
    </source>
</evidence>
<evidence type="ECO:0000256" key="2">
    <source>
        <dbReference type="ARBA" id="ARBA00022448"/>
    </source>
</evidence>
<keyword evidence="5 8" id="KW-0798">TonB box</keyword>
<reference evidence="11 12" key="1">
    <citation type="submission" date="2014-02" db="EMBL/GenBank/DDBJ databases">
        <title>The small core and large imbalanced accessory genome model reveals a collaborative survival strategy of Sorangium cellulosum strains in nature.</title>
        <authorList>
            <person name="Han K."/>
            <person name="Peng R."/>
            <person name="Blom J."/>
            <person name="Li Y.-Z."/>
        </authorList>
    </citation>
    <scope>NUCLEOTIDE SEQUENCE [LARGE SCALE GENOMIC DNA]</scope>
    <source>
        <strain evidence="11 12">So0007-03</strain>
    </source>
</reference>
<evidence type="ECO:0000256" key="6">
    <source>
        <dbReference type="ARBA" id="ARBA00023136"/>
    </source>
</evidence>
<keyword evidence="3" id="KW-1134">Transmembrane beta strand</keyword>
<comment type="similarity">
    <text evidence="8">Belongs to the TonB-dependent receptor family.</text>
</comment>
<evidence type="ECO:0000256" key="1">
    <source>
        <dbReference type="ARBA" id="ARBA00004571"/>
    </source>
</evidence>
<dbReference type="Pfam" id="PF07715">
    <property type="entry name" value="Plug"/>
    <property type="match status" value="1"/>
</dbReference>
<dbReference type="InterPro" id="IPR000531">
    <property type="entry name" value="Beta-barrel_TonB"/>
</dbReference>
<evidence type="ECO:0000313" key="12">
    <source>
        <dbReference type="Proteomes" id="UP000075502"/>
    </source>
</evidence>
<dbReference type="Pfam" id="PF00593">
    <property type="entry name" value="TonB_dep_Rec_b-barrel"/>
    <property type="match status" value="1"/>
</dbReference>
<keyword evidence="6 8" id="KW-0472">Membrane</keyword>
<keyword evidence="4" id="KW-0812">Transmembrane</keyword>
<name>A0A150TY05_SORCE</name>
<comment type="caution">
    <text evidence="11">The sequence shown here is derived from an EMBL/GenBank/DDBJ whole genome shotgun (WGS) entry which is preliminary data.</text>
</comment>
<dbReference type="InterPro" id="IPR012910">
    <property type="entry name" value="Plug_dom"/>
</dbReference>
<evidence type="ECO:0000313" key="11">
    <source>
        <dbReference type="EMBL" id="KYG09583.1"/>
    </source>
</evidence>
<feature type="domain" description="TonB-dependent receptor plug" evidence="10">
    <location>
        <begin position="55"/>
        <end position="159"/>
    </location>
</feature>
<dbReference type="PANTHER" id="PTHR30069">
    <property type="entry name" value="TONB-DEPENDENT OUTER MEMBRANE RECEPTOR"/>
    <property type="match status" value="1"/>
</dbReference>
<evidence type="ECO:0000259" key="10">
    <source>
        <dbReference type="Pfam" id="PF07715"/>
    </source>
</evidence>
<dbReference type="GO" id="GO:0015344">
    <property type="term" value="F:siderophore uptake transmembrane transporter activity"/>
    <property type="evidence" value="ECO:0007669"/>
    <property type="project" value="TreeGrafter"/>
</dbReference>
<dbReference type="InterPro" id="IPR036942">
    <property type="entry name" value="Beta-barrel_TonB_sf"/>
</dbReference>
<evidence type="ECO:0000256" key="8">
    <source>
        <dbReference type="RuleBase" id="RU003357"/>
    </source>
</evidence>
<sequence length="702" mass="74529">MLATSLWPGLSRADQYERCIRDAKTQAEIDACAPPNKPIEVRVRAKPPARSASDVEVDAQVIAAAPHGSGADVLNVAPGVFVSDRGLPGRAPHLSLRGFDGTSGQDVEIFAGNIPMNQVSHIRAPGYADMRLIMPEVVRSVRIASGPYDPRQGDFGVAGSLRMDLGLAAPGFWLKGGVGSFGTRRVLIAFAPDQNELMDTFAAFETDATDGPGGARAGERSSFVGQLGGGNEEVDFRATVAIGSARFDFPGYLPQAFVDRGGYPYAAQRPPGRDRTSQALIGSEVVWSPGEGILGIGAFAGKTKTTFHQNLTGFALDQLAGAPVVESDDSEMVNDAWTVGLTVHYRHAVDITSKRDSIEMGVASRVDAVDQTDTRLFEDGSKNAALVDATIDATNVAAYADLSLYPIRRLVVRGGTRLDSLSYSVRDRTSNAGLERTAQGFVVSSKVMADVAVRGGVHVVASYGEGFRSPQARDLAEGERVPFTKVRSVEAGVRLKEGRLFQGSAVGFGSWLGNDRAFDATSRQNVEAPSSVRAGAQLVMSARSGPFGAHLSGTYTHARFTGSDARFAKGDPVPYAPAFVLRDDVFASGAVGRLFGKELTVRVGAGVEGVAGRSLPGGRDGKDSVSLDAVAAVGWRGMELALNGTNLLGLRYYDAQYVYASNFERGLPPPPASPHVLVAAPTAWMLTLQIHVRGKKQEPRYW</sequence>
<dbReference type="AlphaFoldDB" id="A0A150TY05"/>
<evidence type="ECO:0008006" key="13">
    <source>
        <dbReference type="Google" id="ProtNLM"/>
    </source>
</evidence>
<protein>
    <recommendedName>
        <fullName evidence="13">TonB-dependent receptor</fullName>
    </recommendedName>
</protein>
<keyword evidence="7" id="KW-0998">Cell outer membrane</keyword>
<organism evidence="11 12">
    <name type="scientific">Sorangium cellulosum</name>
    <name type="common">Polyangium cellulosum</name>
    <dbReference type="NCBI Taxonomy" id="56"/>
    <lineage>
        <taxon>Bacteria</taxon>
        <taxon>Pseudomonadati</taxon>
        <taxon>Myxococcota</taxon>
        <taxon>Polyangia</taxon>
        <taxon>Polyangiales</taxon>
        <taxon>Polyangiaceae</taxon>
        <taxon>Sorangium</taxon>
    </lineage>
</organism>
<dbReference type="InterPro" id="IPR037066">
    <property type="entry name" value="Plug_dom_sf"/>
</dbReference>
<proteinExistence type="inferred from homology"/>
<dbReference type="PANTHER" id="PTHR30069:SF49">
    <property type="entry name" value="OUTER MEMBRANE PROTEIN C"/>
    <property type="match status" value="1"/>
</dbReference>
<dbReference type="GO" id="GO:0009279">
    <property type="term" value="C:cell outer membrane"/>
    <property type="evidence" value="ECO:0007669"/>
    <property type="project" value="UniProtKB-SubCell"/>
</dbReference>
<accession>A0A150TY05</accession>
<evidence type="ECO:0000256" key="4">
    <source>
        <dbReference type="ARBA" id="ARBA00022692"/>
    </source>
</evidence>
<dbReference type="Proteomes" id="UP000075502">
    <property type="component" value="Unassembled WGS sequence"/>
</dbReference>
<keyword evidence="2" id="KW-0813">Transport</keyword>
<dbReference type="GO" id="GO:0044718">
    <property type="term" value="P:siderophore transmembrane transport"/>
    <property type="evidence" value="ECO:0007669"/>
    <property type="project" value="TreeGrafter"/>
</dbReference>
<evidence type="ECO:0000256" key="7">
    <source>
        <dbReference type="ARBA" id="ARBA00023237"/>
    </source>
</evidence>
<evidence type="ECO:0000256" key="5">
    <source>
        <dbReference type="ARBA" id="ARBA00023077"/>
    </source>
</evidence>